<evidence type="ECO:0000313" key="1">
    <source>
        <dbReference type="EMBL" id="TCL69237.1"/>
    </source>
</evidence>
<dbReference type="PANTHER" id="PTHR23416">
    <property type="entry name" value="SIALIC ACID SYNTHASE-RELATED"/>
    <property type="match status" value="1"/>
</dbReference>
<dbReference type="EMBL" id="SLUP01000001">
    <property type="protein sequence ID" value="TCL69237.1"/>
    <property type="molecule type" value="Genomic_DNA"/>
</dbReference>
<keyword evidence="1" id="KW-0808">Transferase</keyword>
<dbReference type="Gene3D" id="2.160.10.10">
    <property type="entry name" value="Hexapeptide repeat proteins"/>
    <property type="match status" value="1"/>
</dbReference>
<dbReference type="InterPro" id="IPR001451">
    <property type="entry name" value="Hexapep"/>
</dbReference>
<sequence>MTFNYFIMYVLGRFYKIFLKIWYRGKIEFIGNGVFLGKIICKGSSVKIYNDSGFVVFSKFVFIGNNITINFINNARVKKCSFIFKANNCSLSVEGSRNITNTIFEVLDNDCSIIVGENTGLNTNRILVAGKSNYIKIGKECVFAENAEVWASDTHSILDLKTNRRINLDKPIIIGDYVWIGNRALILKGSEIGNNSIIGANSTVTDKFKKNVLLAGTPAKEIKEGVYWDINRL</sequence>
<dbReference type="Proteomes" id="UP000295455">
    <property type="component" value="Unassembled WGS sequence"/>
</dbReference>
<dbReference type="RefSeq" id="WP_132214832.1">
    <property type="nucleotide sequence ID" value="NZ_OX156936.1"/>
</dbReference>
<dbReference type="OrthoDB" id="9812571at2"/>
<protein>
    <submittedName>
        <fullName evidence="1">Acetyltransferase-like isoleucine patch superfamily enzyme</fullName>
    </submittedName>
</protein>
<organism evidence="1 2">
    <name type="scientific">Mariniflexile fucanivorans</name>
    <dbReference type="NCBI Taxonomy" id="264023"/>
    <lineage>
        <taxon>Bacteria</taxon>
        <taxon>Pseudomonadati</taxon>
        <taxon>Bacteroidota</taxon>
        <taxon>Flavobacteriia</taxon>
        <taxon>Flavobacteriales</taxon>
        <taxon>Flavobacteriaceae</taxon>
        <taxon>Mariniflexile</taxon>
    </lineage>
</organism>
<dbReference type="SUPFAM" id="SSF51161">
    <property type="entry name" value="Trimeric LpxA-like enzymes"/>
    <property type="match status" value="1"/>
</dbReference>
<dbReference type="CDD" id="cd04647">
    <property type="entry name" value="LbH_MAT_like"/>
    <property type="match status" value="1"/>
</dbReference>
<name>A0A4V2QET6_9FLAO</name>
<evidence type="ECO:0000313" key="2">
    <source>
        <dbReference type="Proteomes" id="UP000295455"/>
    </source>
</evidence>
<accession>A0A4V2QET6</accession>
<proteinExistence type="predicted"/>
<dbReference type="InterPro" id="IPR051159">
    <property type="entry name" value="Hexapeptide_acetyltransf"/>
</dbReference>
<dbReference type="Pfam" id="PF00132">
    <property type="entry name" value="Hexapep"/>
    <property type="match status" value="1"/>
</dbReference>
<dbReference type="AlphaFoldDB" id="A0A4V2QET6"/>
<dbReference type="InterPro" id="IPR011004">
    <property type="entry name" value="Trimer_LpxA-like_sf"/>
</dbReference>
<gene>
    <name evidence="1" type="ORF">EV196_101672</name>
</gene>
<keyword evidence="2" id="KW-1185">Reference proteome</keyword>
<comment type="caution">
    <text evidence="1">The sequence shown here is derived from an EMBL/GenBank/DDBJ whole genome shotgun (WGS) entry which is preliminary data.</text>
</comment>
<reference evidence="1 2" key="1">
    <citation type="submission" date="2019-03" db="EMBL/GenBank/DDBJ databases">
        <title>Genomic Encyclopedia of Type Strains, Phase IV (KMG-IV): sequencing the most valuable type-strain genomes for metagenomic binning, comparative biology and taxonomic classification.</title>
        <authorList>
            <person name="Goeker M."/>
        </authorList>
    </citation>
    <scope>NUCLEOTIDE SEQUENCE [LARGE SCALE GENOMIC DNA]</scope>
    <source>
        <strain evidence="1 2">DSM 18792</strain>
    </source>
</reference>
<dbReference type="GO" id="GO:0016740">
    <property type="term" value="F:transferase activity"/>
    <property type="evidence" value="ECO:0007669"/>
    <property type="project" value="UniProtKB-KW"/>
</dbReference>
<dbReference type="PANTHER" id="PTHR23416:SF78">
    <property type="entry name" value="LIPOPOLYSACCHARIDE BIOSYNTHESIS O-ACETYL TRANSFERASE WBBJ-RELATED"/>
    <property type="match status" value="1"/>
</dbReference>